<evidence type="ECO:0000259" key="8">
    <source>
        <dbReference type="PROSITE" id="PS51786"/>
    </source>
</evidence>
<dbReference type="PANTHER" id="PTHR43718:SF2">
    <property type="entry name" value="LON PROTEASE HOMOLOG, MITOCHONDRIAL"/>
    <property type="match status" value="1"/>
</dbReference>
<dbReference type="GO" id="GO:0003697">
    <property type="term" value="F:single-stranded DNA binding"/>
    <property type="evidence" value="ECO:0007669"/>
    <property type="project" value="TreeGrafter"/>
</dbReference>
<evidence type="ECO:0000256" key="7">
    <source>
        <dbReference type="SAM" id="MobiDB-lite"/>
    </source>
</evidence>
<dbReference type="GO" id="GO:0007005">
    <property type="term" value="P:mitochondrion organization"/>
    <property type="evidence" value="ECO:0007669"/>
    <property type="project" value="TreeGrafter"/>
</dbReference>
<name>A0A078ACW4_STYLE</name>
<evidence type="ECO:0000256" key="6">
    <source>
        <dbReference type="PROSITE-ProRule" id="PRU01122"/>
    </source>
</evidence>
<organism evidence="9 10">
    <name type="scientific">Stylonychia lemnae</name>
    <name type="common">Ciliate</name>
    <dbReference type="NCBI Taxonomy" id="5949"/>
    <lineage>
        <taxon>Eukaryota</taxon>
        <taxon>Sar</taxon>
        <taxon>Alveolata</taxon>
        <taxon>Ciliophora</taxon>
        <taxon>Intramacronucleata</taxon>
        <taxon>Spirotrichea</taxon>
        <taxon>Stichotrichia</taxon>
        <taxon>Sporadotrichida</taxon>
        <taxon>Oxytrichidae</taxon>
        <taxon>Stylonychinae</taxon>
        <taxon>Stylonychia</taxon>
    </lineage>
</organism>
<dbReference type="GO" id="GO:0005524">
    <property type="term" value="F:ATP binding"/>
    <property type="evidence" value="ECO:0007669"/>
    <property type="project" value="UniProtKB-KW"/>
</dbReference>
<dbReference type="OrthoDB" id="2411602at2759"/>
<evidence type="ECO:0000256" key="2">
    <source>
        <dbReference type="ARBA" id="ARBA00022741"/>
    </source>
</evidence>
<dbReference type="GO" id="GO:0004176">
    <property type="term" value="F:ATP-dependent peptidase activity"/>
    <property type="evidence" value="ECO:0007669"/>
    <property type="project" value="UniProtKB-UniRule"/>
</dbReference>
<evidence type="ECO:0000256" key="3">
    <source>
        <dbReference type="ARBA" id="ARBA00022801"/>
    </source>
</evidence>
<dbReference type="InterPro" id="IPR054594">
    <property type="entry name" value="Lon_lid"/>
</dbReference>
<feature type="active site" evidence="6">
    <location>
        <position position="875"/>
    </location>
</feature>
<dbReference type="GO" id="GO:0006515">
    <property type="term" value="P:protein quality control for misfolded or incompletely synthesized proteins"/>
    <property type="evidence" value="ECO:0007669"/>
    <property type="project" value="TreeGrafter"/>
</dbReference>
<keyword evidence="3 6" id="KW-0378">Hydrolase</keyword>
<keyword evidence="4 6" id="KW-0720">Serine protease</keyword>
<feature type="compositionally biased region" description="Basic and acidic residues" evidence="7">
    <location>
        <begin position="41"/>
        <end position="56"/>
    </location>
</feature>
<dbReference type="InterPro" id="IPR020568">
    <property type="entry name" value="Ribosomal_Su5_D2-typ_SF"/>
</dbReference>
<dbReference type="InParanoid" id="A0A078ACW4"/>
<dbReference type="GO" id="GO:0051131">
    <property type="term" value="P:chaperone-mediated protein complex assembly"/>
    <property type="evidence" value="ECO:0007669"/>
    <property type="project" value="TreeGrafter"/>
</dbReference>
<dbReference type="InterPro" id="IPR003959">
    <property type="entry name" value="ATPase_AAA_core"/>
</dbReference>
<dbReference type="SMART" id="SM00382">
    <property type="entry name" value="AAA"/>
    <property type="match status" value="1"/>
</dbReference>
<dbReference type="AlphaFoldDB" id="A0A078ACW4"/>
<keyword evidence="2" id="KW-0547">Nucleotide-binding</keyword>
<evidence type="ECO:0000256" key="4">
    <source>
        <dbReference type="ARBA" id="ARBA00022825"/>
    </source>
</evidence>
<gene>
    <name evidence="9" type="primary">Contig7002.g7494</name>
    <name evidence="9" type="ORF">STYLEM_9044</name>
</gene>
<proteinExistence type="inferred from homology"/>
<protein>
    <submittedName>
        <fullName evidence="9">Lon protease-like mitochondrial</fullName>
    </submittedName>
</protein>
<dbReference type="InterPro" id="IPR003593">
    <property type="entry name" value="AAA+_ATPase"/>
</dbReference>
<dbReference type="InterPro" id="IPR027417">
    <property type="entry name" value="P-loop_NTPase"/>
</dbReference>
<reference evidence="9 10" key="1">
    <citation type="submission" date="2014-06" db="EMBL/GenBank/DDBJ databases">
        <authorList>
            <person name="Swart Estienne"/>
        </authorList>
    </citation>
    <scope>NUCLEOTIDE SEQUENCE [LARGE SCALE GENOMIC DNA]</scope>
    <source>
        <strain evidence="9 10">130c</strain>
    </source>
</reference>
<dbReference type="Proteomes" id="UP000039865">
    <property type="component" value="Unassembled WGS sequence"/>
</dbReference>
<dbReference type="SUPFAM" id="SSF52540">
    <property type="entry name" value="P-loop containing nucleoside triphosphate hydrolases"/>
    <property type="match status" value="1"/>
</dbReference>
<dbReference type="Gene3D" id="1.10.8.60">
    <property type="match status" value="1"/>
</dbReference>
<dbReference type="PROSITE" id="PS51786">
    <property type="entry name" value="LON_PROTEOLYTIC"/>
    <property type="match status" value="1"/>
</dbReference>
<dbReference type="GO" id="GO:0016887">
    <property type="term" value="F:ATP hydrolysis activity"/>
    <property type="evidence" value="ECO:0007669"/>
    <property type="project" value="InterPro"/>
</dbReference>
<dbReference type="Gene3D" id="3.40.50.300">
    <property type="entry name" value="P-loop containing nucleotide triphosphate hydrolases"/>
    <property type="match status" value="1"/>
</dbReference>
<dbReference type="GO" id="GO:0004252">
    <property type="term" value="F:serine-type endopeptidase activity"/>
    <property type="evidence" value="ECO:0007669"/>
    <property type="project" value="UniProtKB-UniRule"/>
</dbReference>
<keyword evidence="5" id="KW-0067">ATP-binding</keyword>
<dbReference type="Pfam" id="PF22667">
    <property type="entry name" value="Lon_lid"/>
    <property type="match status" value="1"/>
</dbReference>
<dbReference type="InterPro" id="IPR014721">
    <property type="entry name" value="Ribsml_uS5_D2-typ_fold_subgr"/>
</dbReference>
<accession>A0A078ACW4</accession>
<feature type="active site" evidence="6">
    <location>
        <position position="918"/>
    </location>
</feature>
<dbReference type="GO" id="GO:0005759">
    <property type="term" value="C:mitochondrial matrix"/>
    <property type="evidence" value="ECO:0007669"/>
    <property type="project" value="TreeGrafter"/>
</dbReference>
<evidence type="ECO:0000313" key="9">
    <source>
        <dbReference type="EMBL" id="CDW80049.1"/>
    </source>
</evidence>
<keyword evidence="10" id="KW-1185">Reference proteome</keyword>
<evidence type="ECO:0000256" key="5">
    <source>
        <dbReference type="ARBA" id="ARBA00022840"/>
    </source>
</evidence>
<dbReference type="FunCoup" id="A0A078ACW4">
    <property type="interactions" value="158"/>
</dbReference>
<dbReference type="SUPFAM" id="SSF54211">
    <property type="entry name" value="Ribosomal protein S5 domain 2-like"/>
    <property type="match status" value="1"/>
</dbReference>
<dbReference type="EMBL" id="CCKQ01008588">
    <property type="protein sequence ID" value="CDW80049.1"/>
    <property type="molecule type" value="Genomic_DNA"/>
</dbReference>
<dbReference type="Pfam" id="PF05362">
    <property type="entry name" value="Lon_C"/>
    <property type="match status" value="1"/>
</dbReference>
<evidence type="ECO:0000313" key="10">
    <source>
        <dbReference type="Proteomes" id="UP000039865"/>
    </source>
</evidence>
<feature type="region of interest" description="Disordered" evidence="7">
    <location>
        <begin position="24"/>
        <end position="56"/>
    </location>
</feature>
<keyword evidence="1 6" id="KW-0645">Protease</keyword>
<dbReference type="PANTHER" id="PTHR43718">
    <property type="entry name" value="LON PROTEASE"/>
    <property type="match status" value="1"/>
</dbReference>
<dbReference type="InterPro" id="IPR027065">
    <property type="entry name" value="Lon_Prtase"/>
</dbReference>
<dbReference type="InterPro" id="IPR008269">
    <property type="entry name" value="Lon_proteolytic"/>
</dbReference>
<feature type="domain" description="Lon proteolytic" evidence="8">
    <location>
        <begin position="773"/>
        <end position="969"/>
    </location>
</feature>
<dbReference type="Pfam" id="PF00004">
    <property type="entry name" value="AAA"/>
    <property type="match status" value="1"/>
</dbReference>
<dbReference type="PRINTS" id="PR00830">
    <property type="entry name" value="ENDOLAPTASE"/>
</dbReference>
<comment type="similarity">
    <text evidence="6">Belongs to the peptidase S16 family.</text>
</comment>
<sequence length="1017" mass="116781">MMLQINRAQPSLIQLPLRLFGTNNNPSDELTKKVKTPKVKVAKESKKSTKKSDESEKVIVKADTKVRKGKNKAKQGIEIEKDLETIPVKQEYQLYTLKFNSPILPFAKFPLTQNKYIQDFLRKYEEDKDKITKVIGVHFQNNSNDNAVSTVGIEIEIAKKNNITIVESNSSKRYVIKSYDEVSNFCMAEDYEDQLMAQPQQNNEIDPKYKDLLLSELYELKNLWFMFNKKINSMLVVLPQEILNRYDMVAKTLQPPVFDVAKFPFEGNFLDTFNEVVYKLAQYYFSIFQAIFSKDNDAVRPQIQEFLNIQDPVLRSRKIIYLFEELHSVIDKKLYYVQKTADEFKDRSKTTILENAYQKVLEDSKQSEKSKFSEKLSAIKNMPEATRKQIQEEINSLEQKNDMDSARKIQYLNQVFRLPWDKRVEPFWDVQFSKQVIEKTHYGMRETKERILEFIAKNKRVNSQKGMVLLLTGPPGVGKTTIAKSIGECLKRPTTVISMGGQNDPIHVKGSKRTYVDSQPGVFVKEMQKLECKNPVFVIDEIDKIGFNSLKGDVSSTLLELLNPEQSNTFRDNYLDIEFDFSECIFICTSNSTAHMLQPLLDRIEIIHVPAYLPIEKIQIAQQYLIPKFQSEYGFDRQTSMDDIMITQAALIKMVNNYCAHEAGVRNLRKCIDRIFRKVVAKIEGKKIAISELDSGLNQDPHVNDIQVEQQQQQLHQVTEGAASIDQSQDLSVYKEEVPEKVIKEYQINTKNLEVFLDVPQTDDNYYYGINQELPCGSANGLAYVDDGYGTVLKIQFVKKEYGKKEVKEDEEGKSAPQGHLTHTGRLGDVMKESVEVVKIAVFNYLTKKNIAKDFDKNNYHLHVPMGAIPKDGPSAGISLFSALVSIATQRPVMKNLALTGELTTLGEVISIGGVREKLTACKNHQITRVVLPASNKKNVTQLPEEFKRGFTIFYVKNIEQVNKICFESSDAIERKDFRELREMGIDIDIFEDDHSSKVIIDSEIILKRNFIEELLQ</sequence>
<evidence type="ECO:0000256" key="1">
    <source>
        <dbReference type="ARBA" id="ARBA00022670"/>
    </source>
</evidence>
<dbReference type="Gene3D" id="3.30.230.10">
    <property type="match status" value="1"/>
</dbReference>